<accession>A0A3E0J4F6</accession>
<dbReference type="Proteomes" id="UP000256305">
    <property type="component" value="Unassembled WGS sequence"/>
</dbReference>
<organism evidence="2 3">
    <name type="scientific">Halobacillus trueperi</name>
    <dbReference type="NCBI Taxonomy" id="156205"/>
    <lineage>
        <taxon>Bacteria</taxon>
        <taxon>Bacillati</taxon>
        <taxon>Bacillota</taxon>
        <taxon>Bacilli</taxon>
        <taxon>Bacillales</taxon>
        <taxon>Bacillaceae</taxon>
        <taxon>Halobacillus</taxon>
    </lineage>
</organism>
<evidence type="ECO:0000313" key="3">
    <source>
        <dbReference type="Proteomes" id="UP000256305"/>
    </source>
</evidence>
<keyword evidence="3" id="KW-1185">Reference proteome</keyword>
<feature type="transmembrane region" description="Helical" evidence="1">
    <location>
        <begin position="6"/>
        <end position="24"/>
    </location>
</feature>
<dbReference type="RefSeq" id="WP_115824411.1">
    <property type="nucleotide sequence ID" value="NZ_QUAE01000015.1"/>
</dbReference>
<feature type="transmembrane region" description="Helical" evidence="1">
    <location>
        <begin position="112"/>
        <end position="132"/>
    </location>
</feature>
<proteinExistence type="predicted"/>
<feature type="transmembrane region" description="Helical" evidence="1">
    <location>
        <begin position="36"/>
        <end position="58"/>
    </location>
</feature>
<name>A0A3E0J4F6_9BACI</name>
<keyword evidence="1" id="KW-0472">Membrane</keyword>
<evidence type="ECO:0000256" key="1">
    <source>
        <dbReference type="SAM" id="Phobius"/>
    </source>
</evidence>
<dbReference type="EMBL" id="QUAE01000015">
    <property type="protein sequence ID" value="REJ07760.1"/>
    <property type="molecule type" value="Genomic_DNA"/>
</dbReference>
<gene>
    <name evidence="2" type="ORF">DYE48_15445</name>
</gene>
<dbReference type="AlphaFoldDB" id="A0A3E0J4F6"/>
<keyword evidence="1" id="KW-0812">Transmembrane</keyword>
<reference evidence="2 3" key="1">
    <citation type="submission" date="2018-08" db="EMBL/GenBank/DDBJ databases">
        <title>Genome sequence of Halobacillus trueperi KCTC 3686.</title>
        <authorList>
            <person name="Cho K.H."/>
            <person name="Kwak M.-J."/>
            <person name="Kim B.-Y."/>
            <person name="Chun J."/>
        </authorList>
    </citation>
    <scope>NUCLEOTIDE SEQUENCE [LARGE SCALE GENOMIC DNA]</scope>
    <source>
        <strain evidence="2 3">KCTC 3686</strain>
    </source>
</reference>
<feature type="transmembrane region" description="Helical" evidence="1">
    <location>
        <begin position="70"/>
        <end position="91"/>
    </location>
</feature>
<keyword evidence="1" id="KW-1133">Transmembrane helix</keyword>
<protein>
    <submittedName>
        <fullName evidence="2">Uncharacterized protein</fullName>
    </submittedName>
</protein>
<evidence type="ECO:0000313" key="2">
    <source>
        <dbReference type="EMBL" id="REJ07760.1"/>
    </source>
</evidence>
<comment type="caution">
    <text evidence="2">The sequence shown here is derived from an EMBL/GenBank/DDBJ whole genome shotgun (WGS) entry which is preliminary data.</text>
</comment>
<sequence length="139" mass="16542">MYGVTYFYALAAIGLLFFIPYLIIRDLKMGRKLSSILTSNVMLVILLFVALGEVLKTFLSEAHMMYYNQVFFLVIIVFIVVPLVLFLFFTVKEEHQKWEDSQEYKYEWLYKVRYLLLGCVAVLFVGALYRFYQVYVFLF</sequence>